<keyword evidence="4" id="KW-0378">Hydrolase</keyword>
<name>A0ABR7GMH9_9FIRM</name>
<keyword evidence="7" id="KW-0812">Transmembrane</keyword>
<keyword evidence="3" id="KW-0645">Protease</keyword>
<comment type="cofactor">
    <cofactor evidence="1">
        <name>Zn(2+)</name>
        <dbReference type="ChEBI" id="CHEBI:29105"/>
    </cofactor>
</comment>
<dbReference type="PANTHER" id="PTHR39188">
    <property type="entry name" value="MEMBRANE-ASSOCIATED ZINC METALLOPROTEASE M50B"/>
    <property type="match status" value="1"/>
</dbReference>
<dbReference type="RefSeq" id="WP_186969768.1">
    <property type="nucleotide sequence ID" value="NZ_JACOPK010000004.1"/>
</dbReference>
<protein>
    <recommendedName>
        <fullName evidence="10">Stage IV sporulation protein FB</fullName>
    </recommendedName>
</protein>
<proteinExistence type="inferred from homology"/>
<evidence type="ECO:0008006" key="10">
    <source>
        <dbReference type="Google" id="ProtNLM"/>
    </source>
</evidence>
<evidence type="ECO:0000256" key="5">
    <source>
        <dbReference type="ARBA" id="ARBA00022833"/>
    </source>
</evidence>
<feature type="transmembrane region" description="Helical" evidence="7">
    <location>
        <begin position="97"/>
        <end position="115"/>
    </location>
</feature>
<evidence type="ECO:0000313" key="8">
    <source>
        <dbReference type="EMBL" id="MBC5695514.1"/>
    </source>
</evidence>
<comment type="similarity">
    <text evidence="2">Belongs to the peptidase M50B family.</text>
</comment>
<feature type="transmembrane region" description="Helical" evidence="7">
    <location>
        <begin position="135"/>
        <end position="155"/>
    </location>
</feature>
<dbReference type="EMBL" id="JACOPK010000004">
    <property type="protein sequence ID" value="MBC5695514.1"/>
    <property type="molecule type" value="Genomic_DNA"/>
</dbReference>
<evidence type="ECO:0000256" key="4">
    <source>
        <dbReference type="ARBA" id="ARBA00022801"/>
    </source>
</evidence>
<keyword evidence="7" id="KW-1133">Transmembrane helix</keyword>
<keyword evidence="6" id="KW-0482">Metalloprotease</keyword>
<accession>A0ABR7GMH9</accession>
<evidence type="ECO:0000256" key="2">
    <source>
        <dbReference type="ARBA" id="ARBA00007931"/>
    </source>
</evidence>
<reference evidence="8 9" key="1">
    <citation type="submission" date="2020-08" db="EMBL/GenBank/DDBJ databases">
        <title>Genome public.</title>
        <authorList>
            <person name="Liu C."/>
            <person name="Sun Q."/>
        </authorList>
    </citation>
    <scope>NUCLEOTIDE SEQUENCE [LARGE SCALE GENOMIC DNA]</scope>
    <source>
        <strain evidence="8 9">M2</strain>
    </source>
</reference>
<evidence type="ECO:0000313" key="9">
    <source>
        <dbReference type="Proteomes" id="UP000641741"/>
    </source>
</evidence>
<dbReference type="PANTHER" id="PTHR39188:SF3">
    <property type="entry name" value="STAGE IV SPORULATION PROTEIN FB"/>
    <property type="match status" value="1"/>
</dbReference>
<gene>
    <name evidence="8" type="ORF">H8S02_06085</name>
</gene>
<comment type="caution">
    <text evidence="8">The sequence shown here is derived from an EMBL/GenBank/DDBJ whole genome shotgun (WGS) entry which is preliminary data.</text>
</comment>
<evidence type="ECO:0000256" key="1">
    <source>
        <dbReference type="ARBA" id="ARBA00001947"/>
    </source>
</evidence>
<evidence type="ECO:0000256" key="6">
    <source>
        <dbReference type="ARBA" id="ARBA00023049"/>
    </source>
</evidence>
<keyword evidence="9" id="KW-1185">Reference proteome</keyword>
<evidence type="ECO:0000256" key="7">
    <source>
        <dbReference type="SAM" id="Phobius"/>
    </source>
</evidence>
<organism evidence="8 9">
    <name type="scientific">Agathobaculum hominis</name>
    <dbReference type="NCBI Taxonomy" id="2763014"/>
    <lineage>
        <taxon>Bacteria</taxon>
        <taxon>Bacillati</taxon>
        <taxon>Bacillota</taxon>
        <taxon>Clostridia</taxon>
        <taxon>Eubacteriales</taxon>
        <taxon>Butyricicoccaceae</taxon>
        <taxon>Agathobaculum</taxon>
    </lineage>
</organism>
<sequence length="186" mass="19218">MGRVNVRDGFWVLLAALWCVDEDNLLPLFLTAALVHEAGHAAALYLAGGRLRQLTLTACGAVMQAALPCGRFACAAVSLAGPTAGFALTIAARACGGWRLAGASALLSLFNLLPLPPLDGGMALAYLSDGGFPRVRGVLVALSGAALLLSGLLCLRNDGGCWVLLTGTAICISALRMKKYSEICVF</sequence>
<keyword evidence="7" id="KW-0472">Membrane</keyword>
<keyword evidence="5" id="KW-0862">Zinc</keyword>
<dbReference type="Proteomes" id="UP000641741">
    <property type="component" value="Unassembled WGS sequence"/>
</dbReference>
<evidence type="ECO:0000256" key="3">
    <source>
        <dbReference type="ARBA" id="ARBA00022670"/>
    </source>
</evidence>